<dbReference type="AlphaFoldDB" id="A0A0C5V3A3"/>
<dbReference type="Gene3D" id="3.30.420.40">
    <property type="match status" value="2"/>
</dbReference>
<dbReference type="HOGENOM" id="CLU_009281_3_3_6"/>
<dbReference type="Proteomes" id="UP000032266">
    <property type="component" value="Chromosome"/>
</dbReference>
<evidence type="ECO:0000256" key="3">
    <source>
        <dbReference type="ARBA" id="ARBA00022777"/>
    </source>
</evidence>
<dbReference type="GO" id="GO:0005975">
    <property type="term" value="P:carbohydrate metabolic process"/>
    <property type="evidence" value="ECO:0007669"/>
    <property type="project" value="InterPro"/>
</dbReference>
<dbReference type="InterPro" id="IPR050406">
    <property type="entry name" value="FGGY_Carb_Kinase"/>
</dbReference>
<sequence length="534" mass="58828">MTHPSDVSRYHILAMDLGTSGCKTAVVRLDGTVIGFAAKPVAMHVVAEVGAEQNPEDWWQAFLLSAKEVLKQTKVDRQSVVAVVCSCQGEGTIPVDRSGTPLTHAMLWLDMRGRAAVHRLVKGALPSVAGYDPIKLWRWIRLTGGAPALSGKDPVGHMAFIRESLPGIYEKTYKFLNVLDFMNLRLTGEMVATVDSLLTSWVTDNRDPAHIKVDDKLIEMSRIDRDKFPQLVRCTDQIGTLLPDIADELGLSRRTRVIAGSVDNTASALGSGAIGDGELHLYIGTSSWIGAHVPYQKTDVFRQIASVPCALPDRYLMMAMQSAAGSNLAFLKDNLLFPKDELTTRPANADIFQVLGRMAAEIPAGSRGLLYLPWLMGERTPVDDPNLRATLMNLSLEHTRADIFRAIMEGVALNTRWMMGSVHKFLKQQPNEMTVVGGGAQSDLWCQILADTLDMVIHQPEQPLQANVRGAAFIAGVGINAIDFSDIQTHVSRQASFEPNPQNRGIYQQRYQEFLAAYRALRPVYKTRAKRAGL</sequence>
<evidence type="ECO:0000259" key="5">
    <source>
        <dbReference type="Pfam" id="PF02782"/>
    </source>
</evidence>
<feature type="domain" description="Carbohydrate kinase FGGY N-terminal" evidence="4">
    <location>
        <begin position="12"/>
        <end position="270"/>
    </location>
</feature>
<evidence type="ECO:0000313" key="7">
    <source>
        <dbReference type="Proteomes" id="UP000032266"/>
    </source>
</evidence>
<dbReference type="KEGG" id="gsn:YC6258_01971"/>
<dbReference type="InterPro" id="IPR000577">
    <property type="entry name" value="Carb_kinase_FGGY"/>
</dbReference>
<dbReference type="InterPro" id="IPR018484">
    <property type="entry name" value="FGGY_N"/>
</dbReference>
<dbReference type="Pfam" id="PF00370">
    <property type="entry name" value="FGGY_N"/>
    <property type="match status" value="1"/>
</dbReference>
<dbReference type="InterPro" id="IPR043129">
    <property type="entry name" value="ATPase_NBD"/>
</dbReference>
<name>A0A0C5V3A3_9GAMM</name>
<dbReference type="SUPFAM" id="SSF53067">
    <property type="entry name" value="Actin-like ATPase domain"/>
    <property type="match status" value="2"/>
</dbReference>
<reference evidence="6 7" key="1">
    <citation type="submission" date="2014-01" db="EMBL/GenBank/DDBJ databases">
        <title>Full genme sequencing of cellulolytic bacterium Gynuella sunshinyii YC6258T gen. nov., sp. nov.</title>
        <authorList>
            <person name="Khan H."/>
            <person name="Chung E.J."/>
            <person name="Chung Y.R."/>
        </authorList>
    </citation>
    <scope>NUCLEOTIDE SEQUENCE [LARGE SCALE GENOMIC DNA]</scope>
    <source>
        <strain evidence="6 7">YC6258</strain>
    </source>
</reference>
<keyword evidence="7" id="KW-1185">Reference proteome</keyword>
<dbReference type="GO" id="GO:0016301">
    <property type="term" value="F:kinase activity"/>
    <property type="evidence" value="ECO:0007669"/>
    <property type="project" value="UniProtKB-KW"/>
</dbReference>
<dbReference type="PANTHER" id="PTHR43095">
    <property type="entry name" value="SUGAR KINASE"/>
    <property type="match status" value="1"/>
</dbReference>
<dbReference type="PATRIC" id="fig|1445510.3.peg.1928"/>
<evidence type="ECO:0000259" key="4">
    <source>
        <dbReference type="Pfam" id="PF00370"/>
    </source>
</evidence>
<dbReference type="InterPro" id="IPR018485">
    <property type="entry name" value="FGGY_C"/>
</dbReference>
<dbReference type="CDD" id="cd07805">
    <property type="entry name" value="ASKHA_NBD_FGGY_CvXK-like"/>
    <property type="match status" value="1"/>
</dbReference>
<gene>
    <name evidence="6" type="ORF">YC6258_01971</name>
</gene>
<evidence type="ECO:0000256" key="2">
    <source>
        <dbReference type="ARBA" id="ARBA00022679"/>
    </source>
</evidence>
<dbReference type="EMBL" id="CP007142">
    <property type="protein sequence ID" value="AJQ94015.1"/>
    <property type="molecule type" value="Genomic_DNA"/>
</dbReference>
<dbReference type="PANTHER" id="PTHR43095:SF5">
    <property type="entry name" value="XYLULOSE KINASE"/>
    <property type="match status" value="1"/>
</dbReference>
<dbReference type="Pfam" id="PF02782">
    <property type="entry name" value="FGGY_C"/>
    <property type="match status" value="1"/>
</dbReference>
<keyword evidence="2" id="KW-0808">Transferase</keyword>
<feature type="domain" description="Carbohydrate kinase FGGY C-terminal" evidence="5">
    <location>
        <begin position="283"/>
        <end position="477"/>
    </location>
</feature>
<proteinExistence type="inferred from homology"/>
<comment type="similarity">
    <text evidence="1">Belongs to the FGGY kinase family.</text>
</comment>
<evidence type="ECO:0000256" key="1">
    <source>
        <dbReference type="ARBA" id="ARBA00009156"/>
    </source>
</evidence>
<dbReference type="PIRSF" id="PIRSF000538">
    <property type="entry name" value="GlpK"/>
    <property type="match status" value="1"/>
</dbReference>
<evidence type="ECO:0000313" key="6">
    <source>
        <dbReference type="EMBL" id="AJQ94015.1"/>
    </source>
</evidence>
<accession>A0A0C5V3A3</accession>
<organism evidence="6 7">
    <name type="scientific">Gynuella sunshinyii YC6258</name>
    <dbReference type="NCBI Taxonomy" id="1445510"/>
    <lineage>
        <taxon>Bacteria</taxon>
        <taxon>Pseudomonadati</taxon>
        <taxon>Pseudomonadota</taxon>
        <taxon>Gammaproteobacteria</taxon>
        <taxon>Oceanospirillales</taxon>
        <taxon>Saccharospirillaceae</taxon>
        <taxon>Gynuella</taxon>
    </lineage>
</organism>
<keyword evidence="3 6" id="KW-0418">Kinase</keyword>
<dbReference type="STRING" id="1445510.YC6258_01971"/>
<protein>
    <submittedName>
        <fullName evidence="6">Sugar (Pentulose and hexulose) kinase</fullName>
    </submittedName>
</protein>